<dbReference type="Proteomes" id="UP000009231">
    <property type="component" value="Chromosome"/>
</dbReference>
<keyword evidence="2 9" id="KW-0963">Cytoplasm</keyword>
<comment type="subcellular location">
    <subcellularLocation>
        <location evidence="1 9">Cytoplasm</location>
    </subcellularLocation>
</comment>
<feature type="binding site" evidence="9">
    <location>
        <begin position="182"/>
        <end position="183"/>
    </location>
    <ligand>
        <name>ATP</name>
        <dbReference type="ChEBI" id="CHEBI:30616"/>
    </ligand>
</feature>
<dbReference type="GO" id="GO:0005524">
    <property type="term" value="F:ATP binding"/>
    <property type="evidence" value="ECO:0007669"/>
    <property type="project" value="UniProtKB-UniRule"/>
</dbReference>
<dbReference type="NCBIfam" id="TIGR00342">
    <property type="entry name" value="tRNA uracil 4-sulfurtransferase ThiI"/>
    <property type="match status" value="1"/>
</dbReference>
<gene>
    <name evidence="9" type="primary">thiI</name>
    <name evidence="11" type="ordered locus">MSWAN_0973</name>
</gene>
<dbReference type="HAMAP" id="MF_00021">
    <property type="entry name" value="ThiI"/>
    <property type="match status" value="1"/>
</dbReference>
<dbReference type="FunFam" id="3.40.50.620:FF:000053">
    <property type="entry name" value="Probable tRNA sulfurtransferase"/>
    <property type="match status" value="1"/>
</dbReference>
<dbReference type="InterPro" id="IPR020536">
    <property type="entry name" value="ThiI_AANH"/>
</dbReference>
<evidence type="ECO:0000256" key="3">
    <source>
        <dbReference type="ARBA" id="ARBA00022555"/>
    </source>
</evidence>
<dbReference type="CDD" id="cd01712">
    <property type="entry name" value="PPase_ThiI"/>
    <property type="match status" value="1"/>
</dbReference>
<name>F6D357_METPW</name>
<evidence type="ECO:0000256" key="6">
    <source>
        <dbReference type="ARBA" id="ARBA00022840"/>
    </source>
</evidence>
<dbReference type="SMART" id="SM00981">
    <property type="entry name" value="THUMP"/>
    <property type="match status" value="1"/>
</dbReference>
<feature type="domain" description="THUMP" evidence="10">
    <location>
        <begin position="56"/>
        <end position="164"/>
    </location>
</feature>
<evidence type="ECO:0000256" key="9">
    <source>
        <dbReference type="HAMAP-Rule" id="MF_00021"/>
    </source>
</evidence>
<organism evidence="11 12">
    <name type="scientific">Methanobacterium paludis (strain DSM 25820 / JCM 18151 / SWAN1)</name>
    <dbReference type="NCBI Taxonomy" id="868131"/>
    <lineage>
        <taxon>Archaea</taxon>
        <taxon>Methanobacteriati</taxon>
        <taxon>Methanobacteriota</taxon>
        <taxon>Methanomada group</taxon>
        <taxon>Methanobacteria</taxon>
        <taxon>Methanobacteriales</taxon>
        <taxon>Methanobacteriaceae</taxon>
        <taxon>Methanobacterium</taxon>
    </lineage>
</organism>
<dbReference type="HOGENOM" id="CLU_037952_4_0_2"/>
<accession>F6D357</accession>
<dbReference type="eggNOG" id="arCOG00038">
    <property type="taxonomic scope" value="Archaea"/>
</dbReference>
<evidence type="ECO:0000259" key="10">
    <source>
        <dbReference type="PROSITE" id="PS51165"/>
    </source>
</evidence>
<dbReference type="InterPro" id="IPR003720">
    <property type="entry name" value="tRNA_STrfase"/>
</dbReference>
<dbReference type="UniPathway" id="UPA00060"/>
<dbReference type="GO" id="GO:0009229">
    <property type="term" value="P:thiamine diphosphate biosynthetic process"/>
    <property type="evidence" value="ECO:0007669"/>
    <property type="project" value="UniProtKB-UniRule"/>
</dbReference>
<evidence type="ECO:0000256" key="7">
    <source>
        <dbReference type="ARBA" id="ARBA00022884"/>
    </source>
</evidence>
<dbReference type="Pfam" id="PF02926">
    <property type="entry name" value="THUMP"/>
    <property type="match status" value="1"/>
</dbReference>
<dbReference type="InterPro" id="IPR004114">
    <property type="entry name" value="THUMP_dom"/>
</dbReference>
<dbReference type="PROSITE" id="PS51165">
    <property type="entry name" value="THUMP"/>
    <property type="match status" value="1"/>
</dbReference>
<evidence type="ECO:0000256" key="5">
    <source>
        <dbReference type="ARBA" id="ARBA00022741"/>
    </source>
</evidence>
<evidence type="ECO:0000256" key="4">
    <source>
        <dbReference type="ARBA" id="ARBA00022679"/>
    </source>
</evidence>
<evidence type="ECO:0000256" key="2">
    <source>
        <dbReference type="ARBA" id="ARBA00022490"/>
    </source>
</evidence>
<dbReference type="GO" id="GO:0052837">
    <property type="term" value="P:thiazole biosynthetic process"/>
    <property type="evidence" value="ECO:0007669"/>
    <property type="project" value="TreeGrafter"/>
</dbReference>
<comment type="similarity">
    <text evidence="9">Belongs to the ThiI family.</text>
</comment>
<dbReference type="InterPro" id="IPR050102">
    <property type="entry name" value="tRNA_sulfurtransferase_ThiI"/>
</dbReference>
<dbReference type="Gene3D" id="3.30.2130.30">
    <property type="match status" value="1"/>
</dbReference>
<dbReference type="CDD" id="cd11716">
    <property type="entry name" value="THUMP_ThiI"/>
    <property type="match status" value="1"/>
</dbReference>
<dbReference type="GO" id="GO:0004810">
    <property type="term" value="F:CCA tRNA nucleotidyltransferase activity"/>
    <property type="evidence" value="ECO:0007669"/>
    <property type="project" value="InterPro"/>
</dbReference>
<dbReference type="GO" id="GO:0000049">
    <property type="term" value="F:tRNA binding"/>
    <property type="evidence" value="ECO:0007669"/>
    <property type="project" value="UniProtKB-UniRule"/>
</dbReference>
<dbReference type="InterPro" id="IPR049961">
    <property type="entry name" value="ThiI_N"/>
</dbReference>
<dbReference type="AlphaFoldDB" id="F6D357"/>
<dbReference type="GO" id="GO:0002937">
    <property type="term" value="P:tRNA 4-thiouridine biosynthesis"/>
    <property type="evidence" value="ECO:0007669"/>
    <property type="project" value="TreeGrafter"/>
</dbReference>
<evidence type="ECO:0000313" key="12">
    <source>
        <dbReference type="Proteomes" id="UP000009231"/>
    </source>
</evidence>
<feature type="binding site" evidence="9">
    <location>
        <position position="265"/>
    </location>
    <ligand>
        <name>ATP</name>
        <dbReference type="ChEBI" id="CHEBI:30616"/>
    </ligand>
</feature>
<dbReference type="RefSeq" id="WP_013825499.1">
    <property type="nucleotide sequence ID" value="NC_015574.1"/>
</dbReference>
<dbReference type="GeneID" id="10668475"/>
<evidence type="ECO:0000313" key="11">
    <source>
        <dbReference type="EMBL" id="AEG17997.1"/>
    </source>
</evidence>
<proteinExistence type="inferred from homology"/>
<dbReference type="EMBL" id="CP002772">
    <property type="protein sequence ID" value="AEG17997.1"/>
    <property type="molecule type" value="Genomic_DNA"/>
</dbReference>
<dbReference type="GO" id="GO:0005829">
    <property type="term" value="C:cytosol"/>
    <property type="evidence" value="ECO:0007669"/>
    <property type="project" value="TreeGrafter"/>
</dbReference>
<dbReference type="KEGG" id="mew:MSWAN_0973"/>
<dbReference type="SUPFAM" id="SSF143437">
    <property type="entry name" value="THUMP domain-like"/>
    <property type="match status" value="1"/>
</dbReference>
<dbReference type="Gene3D" id="3.40.50.620">
    <property type="entry name" value="HUPs"/>
    <property type="match status" value="1"/>
</dbReference>
<dbReference type="EC" id="2.8.1.4" evidence="9"/>
<dbReference type="InterPro" id="IPR054173">
    <property type="entry name" value="ThiI_fer"/>
</dbReference>
<dbReference type="GO" id="GO:0009228">
    <property type="term" value="P:thiamine biosynthetic process"/>
    <property type="evidence" value="ECO:0007669"/>
    <property type="project" value="UniProtKB-KW"/>
</dbReference>
<dbReference type="PANTHER" id="PTHR43209">
    <property type="entry name" value="TRNA SULFURTRANSFERASE"/>
    <property type="match status" value="1"/>
</dbReference>
<comment type="pathway">
    <text evidence="9">Cofactor biosynthesis; thiamine diphosphate biosynthesis.</text>
</comment>
<feature type="binding site" evidence="9">
    <location>
        <position position="296"/>
    </location>
    <ligand>
        <name>ATP</name>
        <dbReference type="ChEBI" id="CHEBI:30616"/>
    </ligand>
</feature>
<keyword evidence="5 9" id="KW-0547">Nucleotide-binding</keyword>
<dbReference type="Pfam" id="PF02568">
    <property type="entry name" value="ThiI"/>
    <property type="match status" value="1"/>
</dbReference>
<comment type="catalytic activity">
    <reaction evidence="9">
        <text>[ThiI sulfur-carrier protein]-S-sulfanyl-L-cysteine + a uridine in tRNA + 2 reduced [2Fe-2S]-[ferredoxin] + ATP + H(+) = [ThiI sulfur-carrier protein]-L-cysteine + a 4-thiouridine in tRNA + 2 oxidized [2Fe-2S]-[ferredoxin] + AMP + diphosphate</text>
        <dbReference type="Rhea" id="RHEA:24176"/>
        <dbReference type="Rhea" id="RHEA-COMP:10000"/>
        <dbReference type="Rhea" id="RHEA-COMP:10001"/>
        <dbReference type="Rhea" id="RHEA-COMP:13337"/>
        <dbReference type="Rhea" id="RHEA-COMP:13338"/>
        <dbReference type="Rhea" id="RHEA-COMP:13339"/>
        <dbReference type="Rhea" id="RHEA-COMP:13340"/>
        <dbReference type="ChEBI" id="CHEBI:15378"/>
        <dbReference type="ChEBI" id="CHEBI:29950"/>
        <dbReference type="ChEBI" id="CHEBI:30616"/>
        <dbReference type="ChEBI" id="CHEBI:33019"/>
        <dbReference type="ChEBI" id="CHEBI:33737"/>
        <dbReference type="ChEBI" id="CHEBI:33738"/>
        <dbReference type="ChEBI" id="CHEBI:61963"/>
        <dbReference type="ChEBI" id="CHEBI:65315"/>
        <dbReference type="ChEBI" id="CHEBI:136798"/>
        <dbReference type="ChEBI" id="CHEBI:456215"/>
        <dbReference type="EC" id="2.8.1.4"/>
    </reaction>
</comment>
<keyword evidence="8 9" id="KW-0784">Thiamine biosynthesis</keyword>
<dbReference type="PANTHER" id="PTHR43209:SF1">
    <property type="entry name" value="TRNA SULFURTRANSFERASE"/>
    <property type="match status" value="1"/>
</dbReference>
<dbReference type="SUPFAM" id="SSF52402">
    <property type="entry name" value="Adenine nucleotide alpha hydrolases-like"/>
    <property type="match status" value="1"/>
</dbReference>
<keyword evidence="7 9" id="KW-0694">RNA-binding</keyword>
<dbReference type="Pfam" id="PF22025">
    <property type="entry name" value="ThiI_fer"/>
    <property type="match status" value="1"/>
</dbReference>
<feature type="binding site" evidence="9">
    <location>
        <position position="287"/>
    </location>
    <ligand>
        <name>ATP</name>
        <dbReference type="ChEBI" id="CHEBI:30616"/>
    </ligand>
</feature>
<dbReference type="STRING" id="868131.MSWAN_0973"/>
<keyword evidence="12" id="KW-1185">Reference proteome</keyword>
<dbReference type="InterPro" id="IPR014729">
    <property type="entry name" value="Rossmann-like_a/b/a_fold"/>
</dbReference>
<evidence type="ECO:0000256" key="8">
    <source>
        <dbReference type="ARBA" id="ARBA00022977"/>
    </source>
</evidence>
<dbReference type="GO" id="GO:0140741">
    <property type="term" value="F:tRNA-uracil-4 sulfurtransferase activity"/>
    <property type="evidence" value="ECO:0007669"/>
    <property type="project" value="UniProtKB-EC"/>
</dbReference>
<keyword evidence="6 9" id="KW-0067">ATP-binding</keyword>
<dbReference type="InterPro" id="IPR049962">
    <property type="entry name" value="THUMP_ThiI"/>
</dbReference>
<sequence length="388" mass="42923">MDKNKPIIVRYGEIGVKSPKVRKRFERKLISNIKTLIDGKIVLEQGRIFLFPENYEEALESLKKICGVVSFSPTVSTETNYDSIKATVQDYIKDLIEKGQFSIEKSFAVKCRRVGTHDFSSREMAGFCGAAVVDLTGAPVDLSNPDFRLFVEVRDDKTYLYHEKIDGVGGLPIGTQGRLIALVSGGIDSPVASYLMMKRGCDLTILNFNNCPYTSGSSEKVVKIYEKLKEYSAGSDLRLYQVNYGDFLKKCKDEAPERMTCVLCKSGMYQIAEKLAKRENALAIVDGSSVGQVASQTLPNILATRYSTSIPVLSPLIGLDKLEIAEIGKKIGTYDISILPDSGCKAAPKHPETNAVLEKVLEVKKAINMDEETEKVFSSLHEIDLDSE</sequence>
<dbReference type="OrthoDB" id="372227at2157"/>
<protein>
    <recommendedName>
        <fullName evidence="9">Probable tRNA sulfurtransferase</fullName>
        <ecNumber evidence="9">2.8.1.4</ecNumber>
    </recommendedName>
    <alternativeName>
        <fullName evidence="9">Sulfur carrier protein ThiS sulfurtransferase</fullName>
    </alternativeName>
    <alternativeName>
        <fullName evidence="9">Thiamine biosynthesis protein ThiI</fullName>
    </alternativeName>
    <alternativeName>
        <fullName evidence="9">tRNA 4-thiouridine synthase</fullName>
    </alternativeName>
</protein>
<evidence type="ECO:0000256" key="1">
    <source>
        <dbReference type="ARBA" id="ARBA00004496"/>
    </source>
</evidence>
<keyword evidence="4 9" id="KW-0808">Transferase</keyword>
<keyword evidence="3 9" id="KW-0820">tRNA-binding</keyword>
<comment type="function">
    <text evidence="9">Catalyzes the ATP-dependent transfer of a sulfur to tRNA to produce 4-thiouridine in position 8 of tRNAs, which functions as a near-UV photosensor. Also catalyzes the transfer of sulfur to the sulfur carrier protein ThiS, forming ThiS-thiocarboxylate. This is a step in the synthesis of thiazole, in the thiamine biosynthesis pathway. The sulfur is donated as persulfide by IscS.</text>
</comment>
<reference evidence="11 12" key="1">
    <citation type="journal article" date="2014" name="Int. J. Syst. Evol. Microbiol.">
        <title>Methanobacterium paludis sp. nov. and a novel strain of Methanobacterium lacus isolated from northern peatlands.</title>
        <authorList>
            <person name="Cadillo-Quiroz H."/>
            <person name="Brauer S.L."/>
            <person name="Goodson N."/>
            <person name="Yavitt J.B."/>
            <person name="Zinder S.H."/>
        </authorList>
    </citation>
    <scope>NUCLEOTIDE SEQUENCE [LARGE SCALE GENOMIC DNA]</scope>
    <source>
        <strain evidence="12">DSM 25820 / JCM 18151 / SWAN1</strain>
    </source>
</reference>
<comment type="catalytic activity">
    <reaction evidence="9">
        <text>[ThiS sulfur-carrier protein]-C-terminal Gly-Gly-AMP + S-sulfanyl-L-cysteinyl-[cysteine desulfurase] + AH2 = [ThiS sulfur-carrier protein]-C-terminal-Gly-aminoethanethioate + L-cysteinyl-[cysteine desulfurase] + A + AMP + 2 H(+)</text>
        <dbReference type="Rhea" id="RHEA:43340"/>
        <dbReference type="Rhea" id="RHEA-COMP:12157"/>
        <dbReference type="Rhea" id="RHEA-COMP:12158"/>
        <dbReference type="Rhea" id="RHEA-COMP:12910"/>
        <dbReference type="Rhea" id="RHEA-COMP:19908"/>
        <dbReference type="ChEBI" id="CHEBI:13193"/>
        <dbReference type="ChEBI" id="CHEBI:15378"/>
        <dbReference type="ChEBI" id="CHEBI:17499"/>
        <dbReference type="ChEBI" id="CHEBI:29950"/>
        <dbReference type="ChEBI" id="CHEBI:61963"/>
        <dbReference type="ChEBI" id="CHEBI:90618"/>
        <dbReference type="ChEBI" id="CHEBI:232372"/>
        <dbReference type="ChEBI" id="CHEBI:456215"/>
    </reaction>
</comment>
<feature type="binding site" evidence="9">
    <location>
        <begin position="207"/>
        <end position="208"/>
    </location>
    <ligand>
        <name>ATP</name>
        <dbReference type="ChEBI" id="CHEBI:30616"/>
    </ligand>
</feature>